<dbReference type="PANTHER" id="PTHR12598">
    <property type="entry name" value="COPPER HOMEOSTASIS PROTEIN CUTC"/>
    <property type="match status" value="1"/>
</dbReference>
<keyword evidence="6" id="KW-1185">Reference proteome</keyword>
<dbReference type="KEGG" id="vpn:A21D_00340"/>
<dbReference type="HAMAP" id="MF_00795">
    <property type="entry name" value="CutC"/>
    <property type="match status" value="1"/>
</dbReference>
<dbReference type="Proteomes" id="UP001356080">
    <property type="component" value="Unassembled WGS sequence"/>
</dbReference>
<dbReference type="EMBL" id="CP018622">
    <property type="protein sequence ID" value="AUJ23453.1"/>
    <property type="molecule type" value="Genomic_DNA"/>
</dbReference>
<dbReference type="GO" id="GO:0005507">
    <property type="term" value="F:copper ion binding"/>
    <property type="evidence" value="ECO:0007669"/>
    <property type="project" value="TreeGrafter"/>
</dbReference>
<dbReference type="AlphaFoldDB" id="A0A2K9IXF3"/>
<name>A0A2K9IXF3_9BACI</name>
<proteinExistence type="inferred from homology"/>
<dbReference type="EMBL" id="JAZHPM010000034">
    <property type="protein sequence ID" value="MEF2293549.1"/>
    <property type="molecule type" value="Genomic_DNA"/>
</dbReference>
<evidence type="ECO:0000313" key="3">
    <source>
        <dbReference type="EMBL" id="AUJ23453.1"/>
    </source>
</evidence>
<evidence type="ECO:0000256" key="1">
    <source>
        <dbReference type="ARBA" id="ARBA00007768"/>
    </source>
</evidence>
<evidence type="ECO:0000313" key="4">
    <source>
        <dbReference type="EMBL" id="MEF2293549.1"/>
    </source>
</evidence>
<comment type="caution">
    <text evidence="2">Once thought to be involved in copper homeostasis, experiments in E.coli have shown this is not the case.</text>
</comment>
<evidence type="ECO:0000313" key="5">
    <source>
        <dbReference type="Proteomes" id="UP000234237"/>
    </source>
</evidence>
<dbReference type="GO" id="GO:0005737">
    <property type="term" value="C:cytoplasm"/>
    <property type="evidence" value="ECO:0007669"/>
    <property type="project" value="UniProtKB-SubCell"/>
</dbReference>
<comment type="subcellular location">
    <subcellularLocation>
        <location evidence="2">Cytoplasm</location>
    </subcellularLocation>
</comment>
<dbReference type="RefSeq" id="WP_077705784.1">
    <property type="nucleotide sequence ID" value="NZ_CP018622.1"/>
</dbReference>
<dbReference type="STRING" id="302167.GCA_900166595_03217"/>
<evidence type="ECO:0000256" key="2">
    <source>
        <dbReference type="HAMAP-Rule" id="MF_00795"/>
    </source>
</evidence>
<reference evidence="5" key="2">
    <citation type="submission" date="2016-11" db="EMBL/GenBank/DDBJ databases">
        <title>Complete genome sequence of Virgibacillus pantothenticus 21D, a halophilic bacterium isolated from the deep hypersaline anoxic basin Discovery in the Mediterranean Sea.</title>
        <authorList>
            <person name="Zeaiter Z."/>
            <person name="Booth J.M."/>
            <person name="Prosdocimi E.M."/>
            <person name="Mapelli F."/>
            <person name="Fusi M."/>
            <person name="Daffonchio D."/>
            <person name="Borin S."/>
            <person name="Crotti E."/>
        </authorList>
    </citation>
    <scope>NUCLEOTIDE SEQUENCE [LARGE SCALE GENOMIC DNA]</scope>
    <source>
        <strain evidence="5">21D</strain>
    </source>
</reference>
<gene>
    <name evidence="3" type="primary">cutC_1</name>
    <name evidence="2" type="synonym">cutC</name>
    <name evidence="3" type="ORF">A21D_00340</name>
    <name evidence="4" type="ORF">V2W34_16230</name>
</gene>
<organism evidence="3 5">
    <name type="scientific">Virgibacillus dokdonensis</name>
    <dbReference type="NCBI Taxonomy" id="302167"/>
    <lineage>
        <taxon>Bacteria</taxon>
        <taxon>Bacillati</taxon>
        <taxon>Bacillota</taxon>
        <taxon>Bacilli</taxon>
        <taxon>Bacillales</taxon>
        <taxon>Bacillaceae</taxon>
        <taxon>Virgibacillus</taxon>
    </lineage>
</organism>
<accession>A0A2K9IXF3</accession>
<sequence length="229" mass="25704">MQLELIVQNKHDALQAEKLGADRLELVSAIQEGGLTPSFGMIKTVLRSVHIPVQVMIRPHSHDFYYQEEEFAVICEDIKALESLQCNQIVFGALNEDLTINEQMLHDLIERFPGVDITFHRAFDEVKDMYAAYKTLVKYKDHVKRILTSGGKQSCEAGKEQLAHLVQYSYETGGPIIMPGAGLTPDNIAEVKQTTKAEQYHFGKAVRERQSFANAISAQAVEKVLSTLK</sequence>
<dbReference type="Gene3D" id="3.20.20.380">
    <property type="entry name" value="Copper homeostasis (CutC) domain"/>
    <property type="match status" value="1"/>
</dbReference>
<dbReference type="Pfam" id="PF03932">
    <property type="entry name" value="CutC"/>
    <property type="match status" value="1"/>
</dbReference>
<protein>
    <recommendedName>
        <fullName evidence="2">PF03932 family protein CutC</fullName>
    </recommendedName>
</protein>
<keyword evidence="2" id="KW-0963">Cytoplasm</keyword>
<dbReference type="SUPFAM" id="SSF110395">
    <property type="entry name" value="CutC-like"/>
    <property type="match status" value="1"/>
</dbReference>
<dbReference type="InterPro" id="IPR036822">
    <property type="entry name" value="CutC-like_dom_sf"/>
</dbReference>
<dbReference type="Proteomes" id="UP000234237">
    <property type="component" value="Chromosome"/>
</dbReference>
<dbReference type="PANTHER" id="PTHR12598:SF0">
    <property type="entry name" value="COPPER HOMEOSTASIS PROTEIN CUTC HOMOLOG"/>
    <property type="match status" value="1"/>
</dbReference>
<reference evidence="4 6" key="3">
    <citation type="submission" date="2024-01" db="EMBL/GenBank/DDBJ databases">
        <title>Survival strategy associated with biotechnological potential of Virgibacillus dokdonensis T4.6 isolated from salt-fermented shrimp paste.</title>
        <authorList>
            <person name="Doan T.V."/>
            <person name="Quach N.T."/>
            <person name="Phi Q.-T."/>
        </authorList>
    </citation>
    <scope>NUCLEOTIDE SEQUENCE [LARGE SCALE GENOMIC DNA]</scope>
    <source>
        <strain evidence="4 6">T4.6</strain>
    </source>
</reference>
<reference evidence="3" key="1">
    <citation type="submission" date="2016-11" db="EMBL/GenBank/DDBJ databases">
        <title>Complete genome sequence of Virgibacillus dokdonensis 21D, a halophilic bacterium isolated from the deep hypersaline anoxic basin Discovery in the Mediterranean Sea.</title>
        <authorList>
            <person name="Zeaiter Z."/>
            <person name="Booth J.M."/>
            <person name="Prosdocimi E.M."/>
            <person name="Mapelli F."/>
            <person name="Fusi M."/>
            <person name="Daffonchio D."/>
            <person name="Borin S."/>
            <person name="Crotti E."/>
        </authorList>
    </citation>
    <scope>NUCLEOTIDE SEQUENCE</scope>
    <source>
        <strain evidence="3">21D</strain>
    </source>
</reference>
<comment type="similarity">
    <text evidence="1 2">Belongs to the CutC family.</text>
</comment>
<dbReference type="InterPro" id="IPR005627">
    <property type="entry name" value="CutC-like"/>
</dbReference>
<evidence type="ECO:0000313" key="6">
    <source>
        <dbReference type="Proteomes" id="UP001356080"/>
    </source>
</evidence>